<accession>A0AAV9QM76</accession>
<name>A0AAV9QM76_9TELE</name>
<comment type="caution">
    <text evidence="3">The sequence shown here is derived from an EMBL/GenBank/DDBJ whole genome shotgun (WGS) entry which is preliminary data.</text>
</comment>
<feature type="compositionally biased region" description="Basic residues" evidence="1">
    <location>
        <begin position="56"/>
        <end position="75"/>
    </location>
</feature>
<evidence type="ECO:0000313" key="4">
    <source>
        <dbReference type="Proteomes" id="UP001311232"/>
    </source>
</evidence>
<keyword evidence="4" id="KW-1185">Reference proteome</keyword>
<feature type="transmembrane region" description="Helical" evidence="2">
    <location>
        <begin position="157"/>
        <end position="178"/>
    </location>
</feature>
<keyword evidence="2" id="KW-0812">Transmembrane</keyword>
<evidence type="ECO:0000313" key="3">
    <source>
        <dbReference type="EMBL" id="KAK5598571.1"/>
    </source>
</evidence>
<reference evidence="3 4" key="1">
    <citation type="submission" date="2021-06" db="EMBL/GenBank/DDBJ databases">
        <authorList>
            <person name="Palmer J.M."/>
        </authorList>
    </citation>
    <scope>NUCLEOTIDE SEQUENCE [LARGE SCALE GENOMIC DNA]</scope>
    <source>
        <strain evidence="3 4">MEX-2019</strain>
        <tissue evidence="3">Muscle</tissue>
    </source>
</reference>
<feature type="transmembrane region" description="Helical" evidence="2">
    <location>
        <begin position="229"/>
        <end position="250"/>
    </location>
</feature>
<organism evidence="3 4">
    <name type="scientific">Crenichthys baileyi</name>
    <name type="common">White River springfish</name>
    <dbReference type="NCBI Taxonomy" id="28760"/>
    <lineage>
        <taxon>Eukaryota</taxon>
        <taxon>Metazoa</taxon>
        <taxon>Chordata</taxon>
        <taxon>Craniata</taxon>
        <taxon>Vertebrata</taxon>
        <taxon>Euteleostomi</taxon>
        <taxon>Actinopterygii</taxon>
        <taxon>Neopterygii</taxon>
        <taxon>Teleostei</taxon>
        <taxon>Neoteleostei</taxon>
        <taxon>Acanthomorphata</taxon>
        <taxon>Ovalentaria</taxon>
        <taxon>Atherinomorphae</taxon>
        <taxon>Cyprinodontiformes</taxon>
        <taxon>Goodeidae</taxon>
        <taxon>Crenichthys</taxon>
    </lineage>
</organism>
<dbReference type="AlphaFoldDB" id="A0AAV9QM76"/>
<feature type="transmembrane region" description="Helical" evidence="2">
    <location>
        <begin position="185"/>
        <end position="209"/>
    </location>
</feature>
<dbReference type="EMBL" id="JAHHUM010003049">
    <property type="protein sequence ID" value="KAK5598571.1"/>
    <property type="molecule type" value="Genomic_DNA"/>
</dbReference>
<gene>
    <name evidence="3" type="ORF">CRENBAI_008123</name>
</gene>
<proteinExistence type="predicted"/>
<sequence length="259" mass="27983">MTFDFKSVSDSDPKSDHDPESSDFQPSDFQPDFKSDSRPSEFLLGPRPPEFLLGRPPHRRPFRGSSTRRGRPPRRRPPDEHLCGSSWSRHRSPNLLAEGLLLCLADLLTESPLLCSANLLTEGPLLCLADLLTEGPLLCSANLLTEGPLLCSVPTGHSGYCLAVVSLVTGSSFAVGLLTGSFSTVGLLTGSCFVAGFLIAHPGQVVFVFGLSPSFRGPLCQAWSSCFCFWTLALLPRPPLPALVGLFLFLDSRPPSEVM</sequence>
<feature type="compositionally biased region" description="Basic and acidic residues" evidence="1">
    <location>
        <begin position="7"/>
        <end position="20"/>
    </location>
</feature>
<keyword evidence="2" id="KW-1133">Transmembrane helix</keyword>
<keyword evidence="2" id="KW-0472">Membrane</keyword>
<evidence type="ECO:0000256" key="2">
    <source>
        <dbReference type="SAM" id="Phobius"/>
    </source>
</evidence>
<dbReference type="Proteomes" id="UP001311232">
    <property type="component" value="Unassembled WGS sequence"/>
</dbReference>
<feature type="region of interest" description="Disordered" evidence="1">
    <location>
        <begin position="1"/>
        <end position="85"/>
    </location>
</feature>
<protein>
    <submittedName>
        <fullName evidence="3">Uncharacterized protein</fullName>
    </submittedName>
</protein>
<evidence type="ECO:0000256" key="1">
    <source>
        <dbReference type="SAM" id="MobiDB-lite"/>
    </source>
</evidence>